<evidence type="ECO:0000259" key="13">
    <source>
        <dbReference type="Pfam" id="PF09334"/>
    </source>
</evidence>
<dbReference type="Pfam" id="PF13603">
    <property type="entry name" value="tRNA-synt_1_2"/>
    <property type="match status" value="1"/>
</dbReference>
<feature type="domain" description="Leucyl-tRNA synthetase editing" evidence="14">
    <location>
        <begin position="220"/>
        <end position="419"/>
    </location>
</feature>
<dbReference type="InterPro" id="IPR013155">
    <property type="entry name" value="M/V/L/I-tRNA-synth_anticd-bd"/>
</dbReference>
<dbReference type="FunFam" id="3.40.50.620:FF:000003">
    <property type="entry name" value="Leucine--tRNA ligase"/>
    <property type="match status" value="1"/>
</dbReference>
<evidence type="ECO:0000259" key="14">
    <source>
        <dbReference type="Pfam" id="PF13603"/>
    </source>
</evidence>
<dbReference type="Pfam" id="PF09334">
    <property type="entry name" value="tRNA-synt_1g"/>
    <property type="match status" value="1"/>
</dbReference>
<dbReference type="InterPro" id="IPR014729">
    <property type="entry name" value="Rossmann-like_a/b/a_fold"/>
</dbReference>
<dbReference type="PROSITE" id="PS00178">
    <property type="entry name" value="AA_TRNA_LIGASE_I"/>
    <property type="match status" value="1"/>
</dbReference>
<evidence type="ECO:0000256" key="7">
    <source>
        <dbReference type="ARBA" id="ARBA00023146"/>
    </source>
</evidence>
<proteinExistence type="inferred from homology"/>
<evidence type="ECO:0000313" key="16">
    <source>
        <dbReference type="Proteomes" id="UP000231028"/>
    </source>
</evidence>
<evidence type="ECO:0000256" key="10">
    <source>
        <dbReference type="RuleBase" id="RU363035"/>
    </source>
</evidence>
<feature type="domain" description="Methionyl/Valyl/Leucyl/Isoleucyl-tRNA synthetase anticodon-binding" evidence="12">
    <location>
        <begin position="671"/>
        <end position="795"/>
    </location>
</feature>
<feature type="short sequence motif" description="'KMSKS' region" evidence="9">
    <location>
        <begin position="592"/>
        <end position="596"/>
    </location>
</feature>
<evidence type="ECO:0000259" key="12">
    <source>
        <dbReference type="Pfam" id="PF08264"/>
    </source>
</evidence>
<accession>A0A2M7P1I3</accession>
<dbReference type="Pfam" id="PF00133">
    <property type="entry name" value="tRNA-synt_1"/>
    <property type="match status" value="1"/>
</dbReference>
<protein>
    <recommendedName>
        <fullName evidence="9">Leucine--tRNA ligase</fullName>
        <ecNumber evidence="9">6.1.1.4</ecNumber>
    </recommendedName>
    <alternativeName>
        <fullName evidence="9">Leucyl-tRNA synthetase</fullName>
        <shortName evidence="9">LeuRS</shortName>
    </alternativeName>
</protein>
<evidence type="ECO:0000256" key="5">
    <source>
        <dbReference type="ARBA" id="ARBA00022840"/>
    </source>
</evidence>
<dbReference type="Gene3D" id="3.40.50.620">
    <property type="entry name" value="HUPs"/>
    <property type="match status" value="2"/>
</dbReference>
<evidence type="ECO:0000256" key="4">
    <source>
        <dbReference type="ARBA" id="ARBA00022741"/>
    </source>
</evidence>
<keyword evidence="4 9" id="KW-0547">Nucleotide-binding</keyword>
<dbReference type="GO" id="GO:0004823">
    <property type="term" value="F:leucine-tRNA ligase activity"/>
    <property type="evidence" value="ECO:0007669"/>
    <property type="project" value="UniProtKB-UniRule"/>
</dbReference>
<name>A0A2M7P1I3_9BACT</name>
<dbReference type="SUPFAM" id="SSF47323">
    <property type="entry name" value="Anticodon-binding domain of a subclass of class I aminoacyl-tRNA synthetases"/>
    <property type="match status" value="1"/>
</dbReference>
<evidence type="ECO:0000259" key="11">
    <source>
        <dbReference type="Pfam" id="PF00133"/>
    </source>
</evidence>
<dbReference type="GO" id="GO:0005524">
    <property type="term" value="F:ATP binding"/>
    <property type="evidence" value="ECO:0007669"/>
    <property type="project" value="UniProtKB-UniRule"/>
</dbReference>
<comment type="caution">
    <text evidence="15">The sequence shown here is derived from an EMBL/GenBank/DDBJ whole genome shotgun (WGS) entry which is preliminary data.</text>
</comment>
<feature type="domain" description="Aminoacyl-tRNA synthetase class Ia" evidence="11">
    <location>
        <begin position="433"/>
        <end position="632"/>
    </location>
</feature>
<dbReference type="AlphaFoldDB" id="A0A2M7P1I3"/>
<comment type="catalytic activity">
    <reaction evidence="8 9">
        <text>tRNA(Leu) + L-leucine + ATP = L-leucyl-tRNA(Leu) + AMP + diphosphate</text>
        <dbReference type="Rhea" id="RHEA:11688"/>
        <dbReference type="Rhea" id="RHEA-COMP:9613"/>
        <dbReference type="Rhea" id="RHEA-COMP:9622"/>
        <dbReference type="ChEBI" id="CHEBI:30616"/>
        <dbReference type="ChEBI" id="CHEBI:33019"/>
        <dbReference type="ChEBI" id="CHEBI:57427"/>
        <dbReference type="ChEBI" id="CHEBI:78442"/>
        <dbReference type="ChEBI" id="CHEBI:78494"/>
        <dbReference type="ChEBI" id="CHEBI:456215"/>
        <dbReference type="EC" id="6.1.1.4"/>
    </reaction>
</comment>
<dbReference type="InterPro" id="IPR009080">
    <property type="entry name" value="tRNAsynth_Ia_anticodon-bd"/>
</dbReference>
<dbReference type="NCBIfam" id="TIGR00396">
    <property type="entry name" value="leuS_bact"/>
    <property type="match status" value="1"/>
</dbReference>
<dbReference type="Gene3D" id="1.10.730.10">
    <property type="entry name" value="Isoleucyl-tRNA Synthetase, Domain 1"/>
    <property type="match status" value="2"/>
</dbReference>
<sequence>MDKYNFAEIENKWQKRWEQEKRFKTVTSTDKPKYYCLEMFPYPSGRIHMGHVRNYTIGDVIARYKMMHGVSVLHPMGWDAFGLPAENAAMNKNVHPSEWTQNNISYMKSQLKRMGFSYDWDRELATCNEDYYKWNQWLFLKFYEKGLAYKQEADVNWCNTCQTVLANEQVVDSCCWRCNTPVRTKRLSQWFFRITAYADNLLADHSLLGNWPERVLSMQKNWIGKSYGCEIDFRLASDTEKIIKAFTTRPDTIFGATYVVLAPQHPLIDELIKGTENEEQIRQFIEQCKVRVALDEEVEKKGMFTGAYAINPVNSEHIPVWIANYVLMGYGSGAIMAVPAHDQRDFEFSKKYDLPIRVVIQPELQQAQTPHCPLSTAFSLQPSDNNMTCAYEEEGILTNSGVFNGMGNVDAKGTITKWMDEEKIGRGKINYRLRDWLVSRQRYWGTPIPIIYCESCGIVPVKEDELPIRLPKELDVSGRKTLASFPEFIHTKCPACGRDASRETDTMDTFVDSSWYFARYVSPHDDKQPIDTKQADYFLPVDQYIGGIEHAILHLLYSRFFVKVMADIGLINHKEPFANLLTQGMVIKDGAKMSKSKGNVVDPDDIVNKYGADTVRIFILFAAPPEKDLEWSEQGVEGAWRFLNRVWRIVQQHAAGVRQEIKPENLSVPAKALYSFTHRTIKRVTEDIDVFHFNTAISACMELVNEMYQYKEDDTMGLVVLQEALRNLILMLSPFAPHMCEELWGKIGNSTSILDEPWPTYLPEALQKDSILIVVQINGKARDKITVPVESTEDVIKAEALNAVSDKLSGKEIKKVIVVAGRLVNIVI</sequence>
<dbReference type="InterPro" id="IPR015413">
    <property type="entry name" value="Methionyl/Leucyl_tRNA_Synth"/>
</dbReference>
<dbReference type="HAMAP" id="MF_00049_B">
    <property type="entry name" value="Leu_tRNA_synth_B"/>
    <property type="match status" value="1"/>
</dbReference>
<dbReference type="FunFam" id="3.40.50.620:FF:000056">
    <property type="entry name" value="Leucine--tRNA ligase"/>
    <property type="match status" value="1"/>
</dbReference>
<dbReference type="InterPro" id="IPR025709">
    <property type="entry name" value="Leu_tRNA-synth_edit"/>
</dbReference>
<dbReference type="SUPFAM" id="SSF50677">
    <property type="entry name" value="ValRS/IleRS/LeuRS editing domain"/>
    <property type="match status" value="1"/>
</dbReference>
<keyword evidence="6 9" id="KW-0648">Protein biosynthesis</keyword>
<dbReference type="GO" id="GO:0002161">
    <property type="term" value="F:aminoacyl-tRNA deacylase activity"/>
    <property type="evidence" value="ECO:0007669"/>
    <property type="project" value="InterPro"/>
</dbReference>
<dbReference type="PRINTS" id="PR00985">
    <property type="entry name" value="TRNASYNTHLEU"/>
</dbReference>
<dbReference type="EMBL" id="PFKI01000150">
    <property type="protein sequence ID" value="PIY19532.1"/>
    <property type="molecule type" value="Genomic_DNA"/>
</dbReference>
<dbReference type="Pfam" id="PF08264">
    <property type="entry name" value="Anticodon_1"/>
    <property type="match status" value="1"/>
</dbReference>
<dbReference type="GO" id="GO:0006429">
    <property type="term" value="P:leucyl-tRNA aminoacylation"/>
    <property type="evidence" value="ECO:0007669"/>
    <property type="project" value="UniProtKB-UniRule"/>
</dbReference>
<dbReference type="InterPro" id="IPR002300">
    <property type="entry name" value="aa-tRNA-synth_Ia"/>
</dbReference>
<reference evidence="16" key="1">
    <citation type="submission" date="2017-09" db="EMBL/GenBank/DDBJ databases">
        <title>Depth-based differentiation of microbial function through sediment-hosted aquifers and enrichment of novel symbionts in the deep terrestrial subsurface.</title>
        <authorList>
            <person name="Probst A.J."/>
            <person name="Ladd B."/>
            <person name="Jarett J.K."/>
            <person name="Geller-Mcgrath D.E."/>
            <person name="Sieber C.M.K."/>
            <person name="Emerson J.B."/>
            <person name="Anantharaman K."/>
            <person name="Thomas B.C."/>
            <person name="Malmstrom R."/>
            <person name="Stieglmeier M."/>
            <person name="Klingl A."/>
            <person name="Woyke T."/>
            <person name="Ryan C.M."/>
            <person name="Banfield J.F."/>
        </authorList>
    </citation>
    <scope>NUCLEOTIDE SEQUENCE [LARGE SCALE GENOMIC DNA]</scope>
</reference>
<evidence type="ECO:0000256" key="1">
    <source>
        <dbReference type="ARBA" id="ARBA00005594"/>
    </source>
</evidence>
<evidence type="ECO:0000256" key="2">
    <source>
        <dbReference type="ARBA" id="ARBA00022490"/>
    </source>
</evidence>
<comment type="subcellular location">
    <subcellularLocation>
        <location evidence="9">Cytoplasm</location>
    </subcellularLocation>
</comment>
<dbReference type="Proteomes" id="UP000231028">
    <property type="component" value="Unassembled WGS sequence"/>
</dbReference>
<dbReference type="InterPro" id="IPR002302">
    <property type="entry name" value="Leu-tRNA-ligase"/>
</dbReference>
<evidence type="ECO:0000256" key="8">
    <source>
        <dbReference type="ARBA" id="ARBA00047469"/>
    </source>
</evidence>
<dbReference type="PANTHER" id="PTHR43740:SF2">
    <property type="entry name" value="LEUCINE--TRNA LIGASE, MITOCHONDRIAL"/>
    <property type="match status" value="1"/>
</dbReference>
<feature type="short sequence motif" description="'HIGH' region" evidence="9">
    <location>
        <begin position="41"/>
        <end position="51"/>
    </location>
</feature>
<dbReference type="SUPFAM" id="SSF52374">
    <property type="entry name" value="Nucleotidylyl transferase"/>
    <property type="match status" value="1"/>
</dbReference>
<keyword evidence="7 9" id="KW-0030">Aminoacyl-tRNA synthetase</keyword>
<dbReference type="InterPro" id="IPR001412">
    <property type="entry name" value="aa-tRNA-synth_I_CS"/>
</dbReference>
<dbReference type="CDD" id="cd00812">
    <property type="entry name" value="LeuRS_core"/>
    <property type="match status" value="1"/>
</dbReference>
<evidence type="ECO:0000313" key="15">
    <source>
        <dbReference type="EMBL" id="PIY19532.1"/>
    </source>
</evidence>
<dbReference type="InterPro" id="IPR009008">
    <property type="entry name" value="Val/Leu/Ile-tRNA-synth_edit"/>
</dbReference>
<dbReference type="Gene3D" id="3.10.20.590">
    <property type="match status" value="1"/>
</dbReference>
<feature type="binding site" evidence="9">
    <location>
        <position position="595"/>
    </location>
    <ligand>
        <name>ATP</name>
        <dbReference type="ChEBI" id="CHEBI:30616"/>
    </ligand>
</feature>
<keyword evidence="5 9" id="KW-0067">ATP-binding</keyword>
<organism evidence="15 16">
    <name type="scientific">Candidatus Desantisbacteria bacterium CG_4_10_14_3_um_filter_40_18</name>
    <dbReference type="NCBI Taxonomy" id="1974544"/>
    <lineage>
        <taxon>Bacteria</taxon>
        <taxon>Candidatus Desantisiibacteriota</taxon>
    </lineage>
</organism>
<dbReference type="CDD" id="cd07958">
    <property type="entry name" value="Anticodon_Ia_Leu_BEm"/>
    <property type="match status" value="1"/>
</dbReference>
<evidence type="ECO:0000256" key="6">
    <source>
        <dbReference type="ARBA" id="ARBA00022917"/>
    </source>
</evidence>
<keyword evidence="2 9" id="KW-0963">Cytoplasm</keyword>
<dbReference type="GO" id="GO:0005829">
    <property type="term" value="C:cytosol"/>
    <property type="evidence" value="ECO:0007669"/>
    <property type="project" value="TreeGrafter"/>
</dbReference>
<dbReference type="EC" id="6.1.1.4" evidence="9"/>
<feature type="domain" description="Methionyl/Leucyl tRNA synthetase" evidence="13">
    <location>
        <begin position="40"/>
        <end position="179"/>
    </location>
</feature>
<evidence type="ECO:0000256" key="3">
    <source>
        <dbReference type="ARBA" id="ARBA00022598"/>
    </source>
</evidence>
<keyword evidence="3 9" id="KW-0436">Ligase</keyword>
<gene>
    <name evidence="9" type="primary">leuS</name>
    <name evidence="15" type="ORF">COZ13_04875</name>
</gene>
<dbReference type="PANTHER" id="PTHR43740">
    <property type="entry name" value="LEUCYL-TRNA SYNTHETASE"/>
    <property type="match status" value="1"/>
</dbReference>
<dbReference type="FunFam" id="1.10.730.10:FF:000011">
    <property type="entry name" value="Leucine--tRNA ligase chloroplastic/mitochondrial"/>
    <property type="match status" value="1"/>
</dbReference>
<evidence type="ECO:0000256" key="9">
    <source>
        <dbReference type="HAMAP-Rule" id="MF_00049"/>
    </source>
</evidence>
<comment type="similarity">
    <text evidence="1 9 10">Belongs to the class-I aminoacyl-tRNA synthetase family.</text>
</comment>